<evidence type="ECO:0000313" key="1">
    <source>
        <dbReference type="EMBL" id="KKO01831.1"/>
    </source>
</evidence>
<gene>
    <name evidence="1" type="ORF">LCGC14_0111860</name>
</gene>
<sequence>MKNTRILTLAITVTTLWAGAAIPEGGPDPARVRFEENRQGRAVMANPYDNVAKIQKAQAVGENELKIRQLYQQSTNASFNTSAKIKAQLASIKAGYIDPDARNDLLNLDVPAIEVERISTEEVARARLVPSLSMIERGDETFGEPKNLFLNDWELTRTADGETYVGRTGDPLSRLNVRVGMILGEFGRIMAVRDTEDAFYLILESGDRIQGKMESWRG</sequence>
<comment type="caution">
    <text evidence="1">The sequence shown here is derived from an EMBL/GenBank/DDBJ whole genome shotgun (WGS) entry which is preliminary data.</text>
</comment>
<organism evidence="1">
    <name type="scientific">marine sediment metagenome</name>
    <dbReference type="NCBI Taxonomy" id="412755"/>
    <lineage>
        <taxon>unclassified sequences</taxon>
        <taxon>metagenomes</taxon>
        <taxon>ecological metagenomes</taxon>
    </lineage>
</organism>
<proteinExistence type="predicted"/>
<reference evidence="1" key="1">
    <citation type="journal article" date="2015" name="Nature">
        <title>Complex archaea that bridge the gap between prokaryotes and eukaryotes.</title>
        <authorList>
            <person name="Spang A."/>
            <person name="Saw J.H."/>
            <person name="Jorgensen S.L."/>
            <person name="Zaremba-Niedzwiedzka K."/>
            <person name="Martijn J."/>
            <person name="Lind A.E."/>
            <person name="van Eijk R."/>
            <person name="Schleper C."/>
            <person name="Guy L."/>
            <person name="Ettema T.J."/>
        </authorList>
    </citation>
    <scope>NUCLEOTIDE SEQUENCE</scope>
</reference>
<dbReference type="AlphaFoldDB" id="A0A0F9V9L6"/>
<dbReference type="EMBL" id="LAZR01000033">
    <property type="protein sequence ID" value="KKO01831.1"/>
    <property type="molecule type" value="Genomic_DNA"/>
</dbReference>
<name>A0A0F9V9L6_9ZZZZ</name>
<protein>
    <submittedName>
        <fullName evidence="1">Uncharacterized protein</fullName>
    </submittedName>
</protein>
<accession>A0A0F9V9L6</accession>